<keyword evidence="4" id="KW-1185">Reference proteome</keyword>
<feature type="domain" description="SCP2" evidence="2">
    <location>
        <begin position="59"/>
        <end position="147"/>
    </location>
</feature>
<comment type="function">
    <text evidence="1">Required for O(2)-independent ubiquinone (coenzyme Q) biosynthesis. Likely functions as an accessory factor.</text>
</comment>
<dbReference type="UniPathway" id="UPA00232"/>
<dbReference type="HAMAP" id="MF_02231">
    <property type="entry name" value="UbiT"/>
    <property type="match status" value="1"/>
</dbReference>
<reference evidence="3 4" key="1">
    <citation type="submission" date="2018-03" db="EMBL/GenBank/DDBJ databases">
        <authorList>
            <person name="Keele B.F."/>
        </authorList>
    </citation>
    <scope>NUCLEOTIDE SEQUENCE [LARGE SCALE GENOMIC DNA]</scope>
    <source>
        <strain evidence="3 4">D20</strain>
    </source>
</reference>
<dbReference type="GO" id="GO:0006744">
    <property type="term" value="P:ubiquinone biosynthetic process"/>
    <property type="evidence" value="ECO:0007669"/>
    <property type="project" value="UniProtKB-UniRule"/>
</dbReference>
<evidence type="ECO:0000259" key="2">
    <source>
        <dbReference type="Pfam" id="PF02036"/>
    </source>
</evidence>
<protein>
    <recommendedName>
        <fullName evidence="1">Ubiquinone biosynthesis accessory factor UbiT</fullName>
    </recommendedName>
</protein>
<comment type="pathway">
    <text evidence="1">Cofactor biosynthesis; ubiquinone biosynthesis.</text>
</comment>
<dbReference type="AlphaFoldDB" id="A0A2T4IEL2"/>
<dbReference type="InterPro" id="IPR036527">
    <property type="entry name" value="SCP2_sterol-bd_dom_sf"/>
</dbReference>
<keyword evidence="1" id="KW-0831">Ubiquinone biosynthesis</keyword>
<dbReference type="Pfam" id="PF02036">
    <property type="entry name" value="SCP2"/>
    <property type="match status" value="1"/>
</dbReference>
<comment type="similarity">
    <text evidence="1">Belongs to the UbiT family.</text>
</comment>
<dbReference type="OrthoDB" id="5292463at2"/>
<dbReference type="InterPro" id="IPR003033">
    <property type="entry name" value="SCP2_sterol-bd_dom"/>
</dbReference>
<dbReference type="SUPFAM" id="SSF55718">
    <property type="entry name" value="SCP-like"/>
    <property type="match status" value="1"/>
</dbReference>
<evidence type="ECO:0000256" key="1">
    <source>
        <dbReference type="HAMAP-Rule" id="MF_02231"/>
    </source>
</evidence>
<dbReference type="RefSeq" id="WP_107493524.1">
    <property type="nucleotide sequence ID" value="NZ_PZKC01000007.1"/>
</dbReference>
<dbReference type="EMBL" id="PZKC01000007">
    <property type="protein sequence ID" value="PTD96203.1"/>
    <property type="molecule type" value="Genomic_DNA"/>
</dbReference>
<reference evidence="3 4" key="2">
    <citation type="submission" date="2018-04" db="EMBL/GenBank/DDBJ databases">
        <title>Thauera lacus sp. nov., isolated from an saline lake in Inner Mongolia, China.</title>
        <authorList>
            <person name="Liang Q.-Y."/>
        </authorList>
    </citation>
    <scope>NUCLEOTIDE SEQUENCE [LARGE SCALE GENOMIC DNA]</scope>
    <source>
        <strain evidence="3 4">D20</strain>
    </source>
</reference>
<proteinExistence type="inferred from homology"/>
<evidence type="ECO:0000313" key="3">
    <source>
        <dbReference type="EMBL" id="PTD96203.1"/>
    </source>
</evidence>
<comment type="caution">
    <text evidence="3">The sequence shown here is derived from an EMBL/GenBank/DDBJ whole genome shotgun (WGS) entry which is preliminary data.</text>
</comment>
<gene>
    <name evidence="1" type="primary">ubiT</name>
    <name evidence="3" type="ORF">C8261_09755</name>
</gene>
<dbReference type="Proteomes" id="UP000241193">
    <property type="component" value="Unassembled WGS sequence"/>
</dbReference>
<sequence>MPALPALPDLATLQNAARRLPTFVLPPAVARIVARLPQQPPTLALTAALNLALGRILPREDLAPLNGRRLRLRVLDAGLTLDFGLGEKGFRTLPAGAARPDLTLSATVRDFIALAAREEDADTLFFSRRLVMEGDTDLGLLVKNTLDAVDWEAVDARWSPAALLARLPLPALFATRPRTAA</sequence>
<organism evidence="3 4">
    <name type="scientific">Pseudothauera lacus</name>
    <dbReference type="NCBI Taxonomy" id="2136175"/>
    <lineage>
        <taxon>Bacteria</taxon>
        <taxon>Pseudomonadati</taxon>
        <taxon>Pseudomonadota</taxon>
        <taxon>Betaproteobacteria</taxon>
        <taxon>Rhodocyclales</taxon>
        <taxon>Zoogloeaceae</taxon>
        <taxon>Pseudothauera</taxon>
    </lineage>
</organism>
<dbReference type="InterPro" id="IPR016830">
    <property type="entry name" value="UbiT"/>
</dbReference>
<accession>A0A2T4IEL2</accession>
<dbReference type="Gene3D" id="3.30.1050.10">
    <property type="entry name" value="SCP2 sterol-binding domain"/>
    <property type="match status" value="1"/>
</dbReference>
<name>A0A2T4IEL2_9RHOO</name>
<evidence type="ECO:0000313" key="4">
    <source>
        <dbReference type="Proteomes" id="UP000241193"/>
    </source>
</evidence>